<evidence type="ECO:0000256" key="1">
    <source>
        <dbReference type="SAM" id="SignalP"/>
    </source>
</evidence>
<evidence type="ECO:0000313" key="2">
    <source>
        <dbReference type="EMBL" id="TXK36452.1"/>
    </source>
</evidence>
<dbReference type="RefSeq" id="WP_147923107.1">
    <property type="nucleotide sequence ID" value="NZ_VRTY01000079.1"/>
</dbReference>
<dbReference type="AlphaFoldDB" id="A0A5C8JGC5"/>
<dbReference type="OrthoDB" id="772829at2"/>
<feature type="chain" id="PRO_5023023302" evidence="1">
    <location>
        <begin position="20"/>
        <end position="98"/>
    </location>
</feature>
<keyword evidence="3" id="KW-1185">Reference proteome</keyword>
<feature type="signal peptide" evidence="1">
    <location>
        <begin position="1"/>
        <end position="19"/>
    </location>
</feature>
<organism evidence="2 3">
    <name type="scientific">Pontibacter qinzhouensis</name>
    <dbReference type="NCBI Taxonomy" id="2603253"/>
    <lineage>
        <taxon>Bacteria</taxon>
        <taxon>Pseudomonadati</taxon>
        <taxon>Bacteroidota</taxon>
        <taxon>Cytophagia</taxon>
        <taxon>Cytophagales</taxon>
        <taxon>Hymenobacteraceae</taxon>
        <taxon>Pontibacter</taxon>
    </lineage>
</organism>
<evidence type="ECO:0000313" key="3">
    <source>
        <dbReference type="Proteomes" id="UP000321926"/>
    </source>
</evidence>
<protein>
    <submittedName>
        <fullName evidence="2">Uncharacterized protein</fullName>
    </submittedName>
</protein>
<accession>A0A5C8JGC5</accession>
<gene>
    <name evidence="2" type="ORF">FVR03_17730</name>
</gene>
<keyword evidence="1" id="KW-0732">Signal</keyword>
<dbReference type="Proteomes" id="UP000321926">
    <property type="component" value="Unassembled WGS sequence"/>
</dbReference>
<sequence length="98" mass="10480">MLKLFVCFALAAVGSVAMAFTGKTPEKAALVVEYRFIGTQLAQATNPEFWQEAGSQTPGCPSGSSLPCAVLTDMPIEDWLDGKADAAQVREDANTRRN</sequence>
<proteinExistence type="predicted"/>
<name>A0A5C8JGC5_9BACT</name>
<dbReference type="EMBL" id="VRTY01000079">
    <property type="protein sequence ID" value="TXK36452.1"/>
    <property type="molecule type" value="Genomic_DNA"/>
</dbReference>
<reference evidence="2 3" key="1">
    <citation type="submission" date="2019-08" db="EMBL/GenBank/DDBJ databases">
        <authorList>
            <person name="Shi S."/>
        </authorList>
    </citation>
    <scope>NUCLEOTIDE SEQUENCE [LARGE SCALE GENOMIC DNA]</scope>
    <source>
        <strain evidence="2 3">GY10130</strain>
    </source>
</reference>
<comment type="caution">
    <text evidence="2">The sequence shown here is derived from an EMBL/GenBank/DDBJ whole genome shotgun (WGS) entry which is preliminary data.</text>
</comment>